<gene>
    <name evidence="8" type="ORF">PGX00_04170</name>
</gene>
<sequence>MISLVLADDHRLMQDGLKSRLDREDNLAILACVGTGEDALQMTLDLKPDVLLLDINMPKLNGIEVLEMLKKSGSKTAVIMLSMHDSKDYVVRSVKSGAKGYVLKDVGSDELVMAINQVASGRSYLSSQASDKLLEQFNEEPEEKDETLSKREVDVLRAIVSGAGNKDIADKLHISVRTVETHRLRIKKKLGATSTAGLVMIALEKGLIKQC</sequence>
<protein>
    <submittedName>
        <fullName evidence="8">Response regulator transcription factor</fullName>
    </submittedName>
</protein>
<dbReference type="PRINTS" id="PR00038">
    <property type="entry name" value="HTHLUXR"/>
</dbReference>
<dbReference type="SUPFAM" id="SSF52172">
    <property type="entry name" value="CheY-like"/>
    <property type="match status" value="1"/>
</dbReference>
<dbReference type="Pfam" id="PF00072">
    <property type="entry name" value="Response_reg"/>
    <property type="match status" value="1"/>
</dbReference>
<comment type="caution">
    <text evidence="8">The sequence shown here is derived from an EMBL/GenBank/DDBJ whole genome shotgun (WGS) entry which is preliminary data.</text>
</comment>
<dbReference type="InterPro" id="IPR058245">
    <property type="entry name" value="NreC/VraR/RcsB-like_REC"/>
</dbReference>
<evidence type="ECO:0000259" key="6">
    <source>
        <dbReference type="PROSITE" id="PS50043"/>
    </source>
</evidence>
<evidence type="ECO:0000259" key="7">
    <source>
        <dbReference type="PROSITE" id="PS50110"/>
    </source>
</evidence>
<dbReference type="PROSITE" id="PS00622">
    <property type="entry name" value="HTH_LUXR_1"/>
    <property type="match status" value="1"/>
</dbReference>
<evidence type="ECO:0000256" key="1">
    <source>
        <dbReference type="ARBA" id="ARBA00022553"/>
    </source>
</evidence>
<dbReference type="InterPro" id="IPR000792">
    <property type="entry name" value="Tscrpt_reg_LuxR_C"/>
</dbReference>
<dbReference type="Pfam" id="PF00196">
    <property type="entry name" value="GerE"/>
    <property type="match status" value="1"/>
</dbReference>
<keyword evidence="1 5" id="KW-0597">Phosphoprotein</keyword>
<organism evidence="8 9">
    <name type="scientific">Vibrio algarum</name>
    <dbReference type="NCBI Taxonomy" id="3020714"/>
    <lineage>
        <taxon>Bacteria</taxon>
        <taxon>Pseudomonadati</taxon>
        <taxon>Pseudomonadota</taxon>
        <taxon>Gammaproteobacteria</taxon>
        <taxon>Vibrionales</taxon>
        <taxon>Vibrionaceae</taxon>
        <taxon>Vibrio</taxon>
    </lineage>
</organism>
<evidence type="ECO:0000256" key="2">
    <source>
        <dbReference type="ARBA" id="ARBA00023015"/>
    </source>
</evidence>
<keyword evidence="4" id="KW-0804">Transcription</keyword>
<dbReference type="SMART" id="SM00421">
    <property type="entry name" value="HTH_LUXR"/>
    <property type="match status" value="1"/>
</dbReference>
<feature type="domain" description="HTH luxR-type" evidence="6">
    <location>
        <begin position="141"/>
        <end position="206"/>
    </location>
</feature>
<name>A0ABT4YND0_9VIBR</name>
<dbReference type="SMART" id="SM00448">
    <property type="entry name" value="REC"/>
    <property type="match status" value="1"/>
</dbReference>
<dbReference type="InterPro" id="IPR039420">
    <property type="entry name" value="WalR-like"/>
</dbReference>
<evidence type="ECO:0000256" key="4">
    <source>
        <dbReference type="ARBA" id="ARBA00023163"/>
    </source>
</evidence>
<evidence type="ECO:0000313" key="8">
    <source>
        <dbReference type="EMBL" id="MDB1122925.1"/>
    </source>
</evidence>
<dbReference type="InterPro" id="IPR016032">
    <property type="entry name" value="Sig_transdc_resp-reg_C-effctor"/>
</dbReference>
<dbReference type="InterPro" id="IPR011006">
    <property type="entry name" value="CheY-like_superfamily"/>
</dbReference>
<dbReference type="PANTHER" id="PTHR43214:SF41">
    <property type="entry name" value="NITRATE_NITRITE RESPONSE REGULATOR PROTEIN NARP"/>
    <property type="match status" value="1"/>
</dbReference>
<dbReference type="PROSITE" id="PS50110">
    <property type="entry name" value="RESPONSE_REGULATORY"/>
    <property type="match status" value="1"/>
</dbReference>
<dbReference type="SUPFAM" id="SSF46894">
    <property type="entry name" value="C-terminal effector domain of the bipartite response regulators"/>
    <property type="match status" value="1"/>
</dbReference>
<dbReference type="RefSeq" id="WP_272133133.1">
    <property type="nucleotide sequence ID" value="NZ_JAQLOI010000001.1"/>
</dbReference>
<dbReference type="Proteomes" id="UP001210678">
    <property type="component" value="Unassembled WGS sequence"/>
</dbReference>
<evidence type="ECO:0000256" key="5">
    <source>
        <dbReference type="PROSITE-ProRule" id="PRU00169"/>
    </source>
</evidence>
<dbReference type="CDD" id="cd17535">
    <property type="entry name" value="REC_NarL-like"/>
    <property type="match status" value="1"/>
</dbReference>
<dbReference type="PROSITE" id="PS50043">
    <property type="entry name" value="HTH_LUXR_2"/>
    <property type="match status" value="1"/>
</dbReference>
<proteinExistence type="predicted"/>
<dbReference type="Gene3D" id="3.40.50.2300">
    <property type="match status" value="1"/>
</dbReference>
<dbReference type="EMBL" id="JAQLOI010000001">
    <property type="protein sequence ID" value="MDB1122925.1"/>
    <property type="molecule type" value="Genomic_DNA"/>
</dbReference>
<dbReference type="CDD" id="cd06170">
    <property type="entry name" value="LuxR_C_like"/>
    <property type="match status" value="1"/>
</dbReference>
<dbReference type="InterPro" id="IPR001789">
    <property type="entry name" value="Sig_transdc_resp-reg_receiver"/>
</dbReference>
<evidence type="ECO:0000313" key="9">
    <source>
        <dbReference type="Proteomes" id="UP001210678"/>
    </source>
</evidence>
<keyword evidence="2" id="KW-0805">Transcription regulation</keyword>
<feature type="modified residue" description="4-aspartylphosphate" evidence="5">
    <location>
        <position position="54"/>
    </location>
</feature>
<feature type="domain" description="Response regulatory" evidence="7">
    <location>
        <begin position="3"/>
        <end position="119"/>
    </location>
</feature>
<accession>A0ABT4YND0</accession>
<dbReference type="PANTHER" id="PTHR43214">
    <property type="entry name" value="TWO-COMPONENT RESPONSE REGULATOR"/>
    <property type="match status" value="1"/>
</dbReference>
<keyword evidence="9" id="KW-1185">Reference proteome</keyword>
<keyword evidence="3" id="KW-0238">DNA-binding</keyword>
<reference evidence="8 9" key="1">
    <citation type="submission" date="2023-01" db="EMBL/GenBank/DDBJ databases">
        <title>Vibrio sp. KJ40-1 sp.nov, isolated from marine algae.</title>
        <authorList>
            <person name="Butt M."/>
            <person name="Kim J.M.J."/>
            <person name="Jeon C.O.C."/>
        </authorList>
    </citation>
    <scope>NUCLEOTIDE SEQUENCE [LARGE SCALE GENOMIC DNA]</scope>
    <source>
        <strain evidence="8 9">KJ40-1</strain>
    </source>
</reference>
<evidence type="ECO:0000256" key="3">
    <source>
        <dbReference type="ARBA" id="ARBA00023125"/>
    </source>
</evidence>